<evidence type="ECO:0000256" key="1">
    <source>
        <dbReference type="ARBA" id="ARBA00022531"/>
    </source>
</evidence>
<dbReference type="OrthoDB" id="1068891at2"/>
<evidence type="ECO:0000313" key="5">
    <source>
        <dbReference type="Proteomes" id="UP000053091"/>
    </source>
</evidence>
<reference evidence="4" key="1">
    <citation type="journal article" date="2015" name="Genome Announc.">
        <title>Draft Genome Sequence of Bacteroidales Strain TBC1, a Novel Isolate from a Methanogenic Wastewater Treatment System.</title>
        <authorList>
            <person name="Tourlousse D.M."/>
            <person name="Matsuura N."/>
            <person name="Sun L."/>
            <person name="Toyonaga M."/>
            <person name="Kuroda K."/>
            <person name="Ohashi A."/>
            <person name="Cruz R."/>
            <person name="Yamaguchi T."/>
            <person name="Sekiguchi Y."/>
        </authorList>
    </citation>
    <scope>NUCLEOTIDE SEQUENCE [LARGE SCALE GENOMIC DNA]</scope>
    <source>
        <strain evidence="4">TBC1</strain>
    </source>
</reference>
<evidence type="ECO:0000256" key="2">
    <source>
        <dbReference type="ARBA" id="ARBA00023276"/>
    </source>
</evidence>
<name>A0A0S7C2T4_9BACT</name>
<dbReference type="GO" id="GO:0015979">
    <property type="term" value="P:photosynthesis"/>
    <property type="evidence" value="ECO:0007669"/>
    <property type="project" value="UniProtKB-KW"/>
</dbReference>
<dbReference type="NCBIfam" id="TIGR04183">
    <property type="entry name" value="Por_Secre_tail"/>
    <property type="match status" value="1"/>
</dbReference>
<dbReference type="PANTHER" id="PTHR47199:SF2">
    <property type="entry name" value="PHOTOSYSTEM II STABILITY_ASSEMBLY FACTOR HCF136, CHLOROPLASTIC"/>
    <property type="match status" value="1"/>
</dbReference>
<dbReference type="InterPro" id="IPR015943">
    <property type="entry name" value="WD40/YVTN_repeat-like_dom_sf"/>
</dbReference>
<sequence length="733" mass="79558">MKQIQLFLISLIMLYIPATGQLPWSRVSPVPQENTINDIAQIPGSGRLMAVGAGATVMRSDNGGTSWTIMLNPAGMNNFYTGKGIRFIDETTGFINGGRETILKTTDAGDSWSLKYQGNTMYETQYINHLQFINDSAGFACGENGLLLKSNDKGETWIPLESGTTAGLKKIIFPDSLNGFIYSGTDGLKTCDGGSTWTWDTIFRDLPVNRVDDCIFTNDSTGFVFVYSSQPDYESYIYKTTDAGNTWTQVYEDPGSAYTGKFAFFNEQQGMIACATWMYQTKILLTNDAGETWNEIAQPWLPWYSTNAFTCTGETSAIAAGNNGMIYHSSNGGQSWEAGYERIFTGAIYKAQFTDPLTGFVLTNTGSGGVASISLLTTSDGGSTWANIFQNSWSATLDFHFISNLTGYLFTEQFSDTMSVFKTTDGGDTWTICPGSLSFSIDQKDILFYDEETGIVTGDFEVYKTTDGGQNWANIAPGNGIFNKIALRSAEEILITGSYNNQAALFQSIDGGDSWTIRTIDEADFAGEIALPGDETIVVTCGTKIMKSDDNGNNWSQAATGATPIEYKALFFPSLLTGYAMGEGPFSTIEKTTNGGNTWFPLNTNTSSALNAAWFPDDDNGFVFGERGLMIETSTGGVTDANLQVTEENSALFIISPNPVSGGFILSAKPGSNLQGSATLSVTSLTGSLIREQIIRDPGQPEYVSTDMLKPGIYLITIHTKNGIQETHKLVKL</sequence>
<organism evidence="4">
    <name type="scientific">Lentimicrobium saccharophilum</name>
    <dbReference type="NCBI Taxonomy" id="1678841"/>
    <lineage>
        <taxon>Bacteria</taxon>
        <taxon>Pseudomonadati</taxon>
        <taxon>Bacteroidota</taxon>
        <taxon>Bacteroidia</taxon>
        <taxon>Bacteroidales</taxon>
        <taxon>Lentimicrobiaceae</taxon>
        <taxon>Lentimicrobium</taxon>
    </lineage>
</organism>
<dbReference type="EMBL" id="DF968182">
    <property type="protein sequence ID" value="GAP43071.1"/>
    <property type="molecule type" value="Genomic_DNA"/>
</dbReference>
<feature type="domain" description="Photosynthesis system II assembly factor Ycf48/Hcf136-like" evidence="3">
    <location>
        <begin position="85"/>
        <end position="158"/>
    </location>
</feature>
<protein>
    <submittedName>
        <fullName evidence="4">Protein containing Por secretion system C-terminal sorting domain</fullName>
    </submittedName>
</protein>
<evidence type="ECO:0000313" key="4">
    <source>
        <dbReference type="EMBL" id="GAP43071.1"/>
    </source>
</evidence>
<dbReference type="AlphaFoldDB" id="A0A0S7C2T4"/>
<dbReference type="Pfam" id="PF14870">
    <property type="entry name" value="PSII_BNR"/>
    <property type="match status" value="2"/>
</dbReference>
<dbReference type="InterPro" id="IPR028203">
    <property type="entry name" value="PSII_CF48-like_dom"/>
</dbReference>
<dbReference type="Gene3D" id="2.130.10.10">
    <property type="entry name" value="YVTN repeat-like/Quinoprotein amine dehydrogenase"/>
    <property type="match status" value="4"/>
</dbReference>
<dbReference type="STRING" id="1678841.TBC1_111213"/>
<proteinExistence type="predicted"/>
<dbReference type="SUPFAM" id="SSF110296">
    <property type="entry name" value="Oligoxyloglucan reducing end-specific cellobiohydrolase"/>
    <property type="match status" value="4"/>
</dbReference>
<dbReference type="GO" id="GO:0009523">
    <property type="term" value="C:photosystem II"/>
    <property type="evidence" value="ECO:0007669"/>
    <property type="project" value="UniProtKB-KW"/>
</dbReference>
<evidence type="ECO:0000259" key="3">
    <source>
        <dbReference type="Pfam" id="PF14870"/>
    </source>
</evidence>
<dbReference type="InterPro" id="IPR026444">
    <property type="entry name" value="Secre_tail"/>
</dbReference>
<dbReference type="Proteomes" id="UP000053091">
    <property type="component" value="Unassembled WGS sequence"/>
</dbReference>
<dbReference type="RefSeq" id="WP_062039777.1">
    <property type="nucleotide sequence ID" value="NZ_DF968182.1"/>
</dbReference>
<gene>
    <name evidence="4" type="ORF">TBC1_111213</name>
</gene>
<keyword evidence="5" id="KW-1185">Reference proteome</keyword>
<accession>A0A0S7C2T4</accession>
<keyword evidence="2" id="KW-0604">Photosystem II</keyword>
<feature type="domain" description="Photosynthesis system II assembly factor Ycf48/Hcf136-like" evidence="3">
    <location>
        <begin position="236"/>
        <end position="341"/>
    </location>
</feature>
<keyword evidence="1" id="KW-0602">Photosynthesis</keyword>
<dbReference type="PANTHER" id="PTHR47199">
    <property type="entry name" value="PHOTOSYSTEM II STABILITY/ASSEMBLY FACTOR HCF136, CHLOROPLASTIC"/>
    <property type="match status" value="1"/>
</dbReference>